<evidence type="ECO:0000313" key="1">
    <source>
        <dbReference type="EMBL" id="RMY61645.1"/>
    </source>
</evidence>
<accession>A0A3M7DBF9</accession>
<comment type="caution">
    <text evidence="1">The sequence shown here is derived from an EMBL/GenBank/DDBJ whole genome shotgun (WGS) entry which is preliminary data.</text>
</comment>
<evidence type="ECO:0000313" key="2">
    <source>
        <dbReference type="Proteomes" id="UP000269276"/>
    </source>
</evidence>
<proteinExistence type="predicted"/>
<organism evidence="1 2">
    <name type="scientific">Hortaea werneckii</name>
    <name type="common">Black yeast</name>
    <name type="synonym">Cladosporium werneckii</name>
    <dbReference type="NCBI Taxonomy" id="91943"/>
    <lineage>
        <taxon>Eukaryota</taxon>
        <taxon>Fungi</taxon>
        <taxon>Dikarya</taxon>
        <taxon>Ascomycota</taxon>
        <taxon>Pezizomycotina</taxon>
        <taxon>Dothideomycetes</taxon>
        <taxon>Dothideomycetidae</taxon>
        <taxon>Mycosphaerellales</taxon>
        <taxon>Teratosphaeriaceae</taxon>
        <taxon>Hortaea</taxon>
    </lineage>
</organism>
<protein>
    <submittedName>
        <fullName evidence="1">Uncharacterized protein</fullName>
    </submittedName>
</protein>
<dbReference type="AlphaFoldDB" id="A0A3M7DBF9"/>
<sequence>MARTSASRELSDYFTIPATYGEHFCLVHEPLGISIETFRDLLPGRYTCFWGLMSSTQKPRSFTPTYKRETFKFVFKISPYFKTSSGMSSHIRVLESSYKGFSSTNREVCAGTKILGHQYSVTSMKRARFVPWAGVFVKDVVKLERRYVEFRSDGNAWHLLYNKPLFDVPDPDLAGNDWVETSSVDLRKPMNFSEILWKQTVDLDTVRPIRIQEGRARPTHSLGKCFIGRQREGNQQRIS</sequence>
<gene>
    <name evidence="1" type="ORF">D0863_11214</name>
</gene>
<name>A0A3M7DBF9_HORWE</name>
<dbReference type="Proteomes" id="UP000269276">
    <property type="component" value="Unassembled WGS sequence"/>
</dbReference>
<dbReference type="EMBL" id="QWIP01000517">
    <property type="protein sequence ID" value="RMY61645.1"/>
    <property type="molecule type" value="Genomic_DNA"/>
</dbReference>
<reference evidence="1 2" key="1">
    <citation type="journal article" date="2018" name="BMC Genomics">
        <title>Genomic evidence for intraspecific hybridization in a clonal and extremely halotolerant yeast.</title>
        <authorList>
            <person name="Gostincar C."/>
            <person name="Stajich J.E."/>
            <person name="Zupancic J."/>
            <person name="Zalar P."/>
            <person name="Gunde-Cimerman N."/>
        </authorList>
    </citation>
    <scope>NUCLEOTIDE SEQUENCE [LARGE SCALE GENOMIC DNA]</scope>
    <source>
        <strain evidence="1 2">EXF-2682</strain>
    </source>
</reference>